<dbReference type="Proteomes" id="UP000663873">
    <property type="component" value="Unassembled WGS sequence"/>
</dbReference>
<feature type="region of interest" description="Disordered" evidence="1">
    <location>
        <begin position="30"/>
        <end position="53"/>
    </location>
</feature>
<name>A0A821Z6S6_9BILA</name>
<feature type="non-terminal residue" evidence="2">
    <location>
        <position position="1"/>
    </location>
</feature>
<feature type="compositionally biased region" description="Polar residues" evidence="1">
    <location>
        <begin position="32"/>
        <end position="42"/>
    </location>
</feature>
<sequence>EEVSVLLEDINKLKRELDTRREDIEKLKQQLESRASNDNISSIAEEVDDDNRG</sequence>
<keyword evidence="3" id="KW-1185">Reference proteome</keyword>
<organism evidence="2 3">
    <name type="scientific">Rotaria socialis</name>
    <dbReference type="NCBI Taxonomy" id="392032"/>
    <lineage>
        <taxon>Eukaryota</taxon>
        <taxon>Metazoa</taxon>
        <taxon>Spiralia</taxon>
        <taxon>Gnathifera</taxon>
        <taxon>Rotifera</taxon>
        <taxon>Eurotatoria</taxon>
        <taxon>Bdelloidea</taxon>
        <taxon>Philodinida</taxon>
        <taxon>Philodinidae</taxon>
        <taxon>Rotaria</taxon>
    </lineage>
</organism>
<accession>A0A821Z6S6</accession>
<evidence type="ECO:0000256" key="1">
    <source>
        <dbReference type="SAM" id="MobiDB-lite"/>
    </source>
</evidence>
<dbReference type="EMBL" id="CAJOBP010099774">
    <property type="protein sequence ID" value="CAF4972697.1"/>
    <property type="molecule type" value="Genomic_DNA"/>
</dbReference>
<protein>
    <submittedName>
        <fullName evidence="2">Uncharacterized protein</fullName>
    </submittedName>
</protein>
<comment type="caution">
    <text evidence="2">The sequence shown here is derived from an EMBL/GenBank/DDBJ whole genome shotgun (WGS) entry which is preliminary data.</text>
</comment>
<evidence type="ECO:0000313" key="3">
    <source>
        <dbReference type="Proteomes" id="UP000663873"/>
    </source>
</evidence>
<proteinExistence type="predicted"/>
<dbReference type="AlphaFoldDB" id="A0A821Z6S6"/>
<reference evidence="2" key="1">
    <citation type="submission" date="2021-02" db="EMBL/GenBank/DDBJ databases">
        <authorList>
            <person name="Nowell W R."/>
        </authorList>
    </citation>
    <scope>NUCLEOTIDE SEQUENCE</scope>
</reference>
<gene>
    <name evidence="2" type="ORF">UJA718_LOCUS48850</name>
</gene>
<evidence type="ECO:0000313" key="2">
    <source>
        <dbReference type="EMBL" id="CAF4972697.1"/>
    </source>
</evidence>